<dbReference type="PROSITE" id="PS51186">
    <property type="entry name" value="GNAT"/>
    <property type="match status" value="1"/>
</dbReference>
<dbReference type="CDD" id="cd04301">
    <property type="entry name" value="NAT_SF"/>
    <property type="match status" value="1"/>
</dbReference>
<dbReference type="InterPro" id="IPR016181">
    <property type="entry name" value="Acyl_CoA_acyltransferase"/>
</dbReference>
<name>A0ABQ4PQT6_9GAMM</name>
<dbReference type="InterPro" id="IPR050680">
    <property type="entry name" value="YpeA/RimI_acetyltransf"/>
</dbReference>
<dbReference type="PANTHER" id="PTHR43420:SF12">
    <property type="entry name" value="N-ACETYLTRANSFERASE DOMAIN-CONTAINING PROTEIN"/>
    <property type="match status" value="1"/>
</dbReference>
<evidence type="ECO:0000256" key="1">
    <source>
        <dbReference type="ARBA" id="ARBA00022679"/>
    </source>
</evidence>
<evidence type="ECO:0000259" key="3">
    <source>
        <dbReference type="PROSITE" id="PS51186"/>
    </source>
</evidence>
<accession>A0ABQ4PQT6</accession>
<evidence type="ECO:0000313" key="5">
    <source>
        <dbReference type="Proteomes" id="UP000887104"/>
    </source>
</evidence>
<feature type="domain" description="N-acetyltransferase" evidence="3">
    <location>
        <begin position="5"/>
        <end position="157"/>
    </location>
</feature>
<sequence length="157" mass="17696">MGAQAKITQASLCQLDAAAGLFNCYRQFYHQADDIELARRFIAKRIEQKSSVIYIAYAQLPAGSTEQPLGFIQLYPTFSSISAKESLILNDLYVYQEHRGKGVARQLMLTAIEYAKSQGCVSISLETHHQNHNAQALYESLSFKKDEGFFSYTLDIQ</sequence>
<evidence type="ECO:0000256" key="2">
    <source>
        <dbReference type="ARBA" id="ARBA00023315"/>
    </source>
</evidence>
<reference evidence="4" key="1">
    <citation type="submission" date="2021-05" db="EMBL/GenBank/DDBJ databases">
        <title>Molecular characterization for Shewanella algae harboring chromosomal blaOXA-55-like strains isolated from clinical and environment sample.</title>
        <authorList>
            <person name="Ohama Y."/>
            <person name="Aoki K."/>
            <person name="Harada S."/>
            <person name="Moriya K."/>
            <person name="Ishii Y."/>
            <person name="Tateda K."/>
        </authorList>
    </citation>
    <scope>NUCLEOTIDE SEQUENCE</scope>
    <source>
        <strain evidence="4">JCM 11563</strain>
    </source>
</reference>
<dbReference type="Gene3D" id="3.40.630.30">
    <property type="match status" value="1"/>
</dbReference>
<gene>
    <name evidence="4" type="primary">yhfO</name>
    <name evidence="4" type="ORF">TUM4438_42090</name>
</gene>
<dbReference type="EMBL" id="BPEY01000125">
    <property type="protein sequence ID" value="GIU51664.1"/>
    <property type="molecule type" value="Genomic_DNA"/>
</dbReference>
<dbReference type="Pfam" id="PF00583">
    <property type="entry name" value="Acetyltransf_1"/>
    <property type="match status" value="1"/>
</dbReference>
<dbReference type="PANTHER" id="PTHR43420">
    <property type="entry name" value="ACETYLTRANSFERASE"/>
    <property type="match status" value="1"/>
</dbReference>
<dbReference type="RefSeq" id="WP_220783173.1">
    <property type="nucleotide sequence ID" value="NZ_BPEY01000125.1"/>
</dbReference>
<comment type="caution">
    <text evidence="4">The sequence shown here is derived from an EMBL/GenBank/DDBJ whole genome shotgun (WGS) entry which is preliminary data.</text>
</comment>
<evidence type="ECO:0000313" key="4">
    <source>
        <dbReference type="EMBL" id="GIU51664.1"/>
    </source>
</evidence>
<protein>
    <submittedName>
        <fullName evidence="4">N-acetyltransferase YhfO</fullName>
    </submittedName>
</protein>
<keyword evidence="2" id="KW-0012">Acyltransferase</keyword>
<dbReference type="SUPFAM" id="SSF55729">
    <property type="entry name" value="Acyl-CoA N-acyltransferases (Nat)"/>
    <property type="match status" value="1"/>
</dbReference>
<organism evidence="4 5">
    <name type="scientific">Shewanella sairae</name>
    <dbReference type="NCBI Taxonomy" id="190310"/>
    <lineage>
        <taxon>Bacteria</taxon>
        <taxon>Pseudomonadati</taxon>
        <taxon>Pseudomonadota</taxon>
        <taxon>Gammaproteobacteria</taxon>
        <taxon>Alteromonadales</taxon>
        <taxon>Shewanellaceae</taxon>
        <taxon>Shewanella</taxon>
    </lineage>
</organism>
<proteinExistence type="predicted"/>
<dbReference type="InterPro" id="IPR000182">
    <property type="entry name" value="GNAT_dom"/>
</dbReference>
<keyword evidence="1" id="KW-0808">Transferase</keyword>
<keyword evidence="5" id="KW-1185">Reference proteome</keyword>
<dbReference type="Proteomes" id="UP000887104">
    <property type="component" value="Unassembled WGS sequence"/>
</dbReference>